<dbReference type="GO" id="GO:0004674">
    <property type="term" value="F:protein serine/threonine kinase activity"/>
    <property type="evidence" value="ECO:0000318"/>
    <property type="project" value="GO_Central"/>
</dbReference>
<dbReference type="InterPro" id="IPR017441">
    <property type="entry name" value="Protein_kinase_ATP_BS"/>
</dbReference>
<evidence type="ECO:0000313" key="7">
    <source>
        <dbReference type="RefSeq" id="XP_041421589.1"/>
    </source>
</evidence>
<protein>
    <submittedName>
        <fullName evidence="7">Traf2 and NCK-interacting protein kinase-like</fullName>
    </submittedName>
</protein>
<dbReference type="GO" id="GO:0005524">
    <property type="term" value="F:ATP binding"/>
    <property type="evidence" value="ECO:0007669"/>
    <property type="project" value="UniProtKB-UniRule"/>
</dbReference>
<dbReference type="GO" id="GO:0043408">
    <property type="term" value="P:regulation of MAPK cascade"/>
    <property type="evidence" value="ECO:0000318"/>
    <property type="project" value="GO_Central"/>
</dbReference>
<keyword evidence="2 3" id="KW-0067">ATP-binding</keyword>
<evidence type="ECO:0000256" key="4">
    <source>
        <dbReference type="SAM" id="MobiDB-lite"/>
    </source>
</evidence>
<evidence type="ECO:0000256" key="3">
    <source>
        <dbReference type="PROSITE-ProRule" id="PRU10141"/>
    </source>
</evidence>
<reference evidence="7" key="1">
    <citation type="submission" date="2025-08" db="UniProtKB">
        <authorList>
            <consortium name="RefSeq"/>
        </authorList>
    </citation>
    <scope>IDENTIFICATION</scope>
    <source>
        <strain evidence="7">J_2021</strain>
        <tissue evidence="7">Erythrocytes</tissue>
    </source>
</reference>
<accession>A0A8J1KZA1</accession>
<dbReference type="PANTHER" id="PTHR48015">
    <property type="entry name" value="SERINE/THREONINE-PROTEIN KINASE TAO"/>
    <property type="match status" value="1"/>
</dbReference>
<keyword evidence="6" id="KW-1185">Reference proteome</keyword>
<dbReference type="SMART" id="SM00220">
    <property type="entry name" value="S_TKc"/>
    <property type="match status" value="1"/>
</dbReference>
<organism evidence="6 7">
    <name type="scientific">Xenopus laevis</name>
    <name type="common">African clawed frog</name>
    <dbReference type="NCBI Taxonomy" id="8355"/>
    <lineage>
        <taxon>Eukaryota</taxon>
        <taxon>Metazoa</taxon>
        <taxon>Chordata</taxon>
        <taxon>Craniata</taxon>
        <taxon>Vertebrata</taxon>
        <taxon>Euteleostomi</taxon>
        <taxon>Amphibia</taxon>
        <taxon>Batrachia</taxon>
        <taxon>Anura</taxon>
        <taxon>Pipoidea</taxon>
        <taxon>Pipidae</taxon>
        <taxon>Xenopodinae</taxon>
        <taxon>Xenopus</taxon>
        <taxon>Xenopus</taxon>
    </lineage>
</organism>
<dbReference type="InterPro" id="IPR011009">
    <property type="entry name" value="Kinase-like_dom_sf"/>
</dbReference>
<dbReference type="PROSITE" id="PS50011">
    <property type="entry name" value="PROTEIN_KINASE_DOM"/>
    <property type="match status" value="1"/>
</dbReference>
<evidence type="ECO:0000256" key="2">
    <source>
        <dbReference type="ARBA" id="ARBA00022840"/>
    </source>
</evidence>
<evidence type="ECO:0000313" key="6">
    <source>
        <dbReference type="Proteomes" id="UP000186698"/>
    </source>
</evidence>
<sequence length="529" mass="59853">MYTEMPCLEPVETNVNISEETNIGHNSCQEEPDENNGHDICQEEPEDNISHHSYQEQPEEPGTEISQGIASEEVEILEEQEEEENNSDDMLISSGEEESICDDLFPSLEVCNEHGFDKLCPDPTGWIDLEQCVGSGGFGVIHKAWHFKEKKEVAIKVIKDLRDNEEILAELYVLERVSGHDNFPAFYGAFYLRPSISNEEALWIAMTMCAGGSVDALIRSTPNRSLDETWISYICKKVLQGLDYLQELNVIHHDLKGANIMLTSTARVKIIDFGLATIGPISTSNAGTRCWMAPEVHACFTRSVHYNYKVDVWSLGITAIEMAEYNPPHIKLRGAELSERIMNGPAPALKEDIWSNKFQRFINKCLQKDPAKRPFAKELLLNRFITYNRDEDEVQYSIAEHIHKGNANDSYSLQSKSNYWENFNAYVVIQGFRTRCMVSLTRFALNHKHKKAKSLYVNFALMFGTLVAVAACTPEADLVQDSIAIKDPDNGCDAARNGHQPSFLQFVGQKLYLIKMNVLDRRNVNQLGD</sequence>
<dbReference type="OrthoDB" id="8693905at2759"/>
<keyword evidence="1 3" id="KW-0547">Nucleotide-binding</keyword>
<dbReference type="PROSITE" id="PS00108">
    <property type="entry name" value="PROTEIN_KINASE_ST"/>
    <property type="match status" value="1"/>
</dbReference>
<feature type="region of interest" description="Disordered" evidence="4">
    <location>
        <begin position="1"/>
        <end position="68"/>
    </location>
</feature>
<dbReference type="Pfam" id="PF00069">
    <property type="entry name" value="Pkinase"/>
    <property type="match status" value="1"/>
</dbReference>
<dbReference type="PANTHER" id="PTHR48015:SF41">
    <property type="entry name" value="TRAF2 AND NCK-INTERACTING PROTEIN KINASE"/>
    <property type="match status" value="1"/>
</dbReference>
<name>A0A8J1KZA1_XENLA</name>
<dbReference type="InterPro" id="IPR008271">
    <property type="entry name" value="Ser/Thr_kinase_AS"/>
</dbReference>
<dbReference type="FunFam" id="1.10.510.10:FF:000906">
    <property type="entry name" value="Spectrin, beta, non-erythrocytic 1"/>
    <property type="match status" value="1"/>
</dbReference>
<dbReference type="GO" id="GO:0000165">
    <property type="term" value="P:MAPK cascade"/>
    <property type="evidence" value="ECO:0000318"/>
    <property type="project" value="GO_Central"/>
</dbReference>
<feature type="compositionally biased region" description="Polar residues" evidence="4">
    <location>
        <begin position="13"/>
        <end position="29"/>
    </location>
</feature>
<dbReference type="InterPro" id="IPR000719">
    <property type="entry name" value="Prot_kinase_dom"/>
</dbReference>
<dbReference type="KEGG" id="xla:108705806"/>
<dbReference type="Gene3D" id="1.10.510.10">
    <property type="entry name" value="Transferase(Phosphotransferase) domain 1"/>
    <property type="match status" value="1"/>
</dbReference>
<dbReference type="AlphaFoldDB" id="A0A8J1KZA1"/>
<dbReference type="GO" id="GO:0005737">
    <property type="term" value="C:cytoplasm"/>
    <property type="evidence" value="ECO:0000318"/>
    <property type="project" value="GO_Central"/>
</dbReference>
<dbReference type="Gene3D" id="3.30.200.20">
    <property type="entry name" value="Phosphorylase Kinase, domain 1"/>
    <property type="match status" value="1"/>
</dbReference>
<evidence type="ECO:0000259" key="5">
    <source>
        <dbReference type="PROSITE" id="PS50011"/>
    </source>
</evidence>
<dbReference type="GO" id="GO:0048812">
    <property type="term" value="P:neuron projection morphogenesis"/>
    <property type="evidence" value="ECO:0000318"/>
    <property type="project" value="GO_Central"/>
</dbReference>
<evidence type="ECO:0000256" key="1">
    <source>
        <dbReference type="ARBA" id="ARBA00022741"/>
    </source>
</evidence>
<proteinExistence type="predicted"/>
<dbReference type="InterPro" id="IPR050285">
    <property type="entry name" value="STE20_Ser/Thr_kinase"/>
</dbReference>
<dbReference type="PROSITE" id="PS00107">
    <property type="entry name" value="PROTEIN_KINASE_ATP"/>
    <property type="match status" value="1"/>
</dbReference>
<dbReference type="Proteomes" id="UP000186698">
    <property type="component" value="Chromosome 6L"/>
</dbReference>
<feature type="binding site" evidence="3">
    <location>
        <position position="156"/>
    </location>
    <ligand>
        <name>ATP</name>
        <dbReference type="ChEBI" id="CHEBI:30616"/>
    </ligand>
</feature>
<gene>
    <name evidence="7" type="primary">LOC108705806</name>
</gene>
<feature type="domain" description="Protein kinase" evidence="5">
    <location>
        <begin position="127"/>
        <end position="385"/>
    </location>
</feature>
<dbReference type="CDD" id="cd05122">
    <property type="entry name" value="PKc_STE"/>
    <property type="match status" value="1"/>
</dbReference>
<dbReference type="GeneID" id="108705806"/>
<dbReference type="SUPFAM" id="SSF56112">
    <property type="entry name" value="Protein kinase-like (PK-like)"/>
    <property type="match status" value="1"/>
</dbReference>
<dbReference type="RefSeq" id="XP_041421589.1">
    <property type="nucleotide sequence ID" value="XM_041565655.1"/>
</dbReference>